<protein>
    <submittedName>
        <fullName evidence="1">Uncharacterized protein</fullName>
    </submittedName>
</protein>
<proteinExistence type="predicted"/>
<evidence type="ECO:0000313" key="2">
    <source>
        <dbReference type="Proteomes" id="UP000247454"/>
    </source>
</evidence>
<accession>A0A318SWG9</accession>
<sequence length="113" mass="12609">MVVLNFGSFLLLAGMLTQGCGTDGEEFVSQIPPYTSLEAVDCNPGETNDARVHRAITKRWQDRGNIVFPSPHFRLDASVIQRFDDIFHHLLGIGKQHHRIVAEEQFVLHAGVA</sequence>
<gene>
    <name evidence="1" type="ORF">C7477_12924</name>
</gene>
<dbReference type="AlphaFoldDB" id="A0A318SWG9"/>
<dbReference type="Proteomes" id="UP000247454">
    <property type="component" value="Unassembled WGS sequence"/>
</dbReference>
<dbReference type="EMBL" id="QJTF01000029">
    <property type="protein sequence ID" value="PYE86291.1"/>
    <property type="molecule type" value="Genomic_DNA"/>
</dbReference>
<name>A0A318SWG9_9HYPH</name>
<evidence type="ECO:0000313" key="1">
    <source>
        <dbReference type="EMBL" id="PYE86291.1"/>
    </source>
</evidence>
<keyword evidence="2" id="KW-1185">Reference proteome</keyword>
<reference evidence="1 2" key="1">
    <citation type="submission" date="2018-06" db="EMBL/GenBank/DDBJ databases">
        <title>Genomic Encyclopedia of Type Strains, Phase III (KMG-III): the genomes of soil and plant-associated and newly described type strains.</title>
        <authorList>
            <person name="Whitman W."/>
        </authorList>
    </citation>
    <scope>NUCLEOTIDE SEQUENCE [LARGE SCALE GENOMIC DNA]</scope>
    <source>
        <strain evidence="1 2">ORS 1419</strain>
    </source>
</reference>
<comment type="caution">
    <text evidence="1">The sequence shown here is derived from an EMBL/GenBank/DDBJ whole genome shotgun (WGS) entry which is preliminary data.</text>
</comment>
<organism evidence="1 2">
    <name type="scientific">Phyllobacterium leguminum</name>
    <dbReference type="NCBI Taxonomy" id="314237"/>
    <lineage>
        <taxon>Bacteria</taxon>
        <taxon>Pseudomonadati</taxon>
        <taxon>Pseudomonadota</taxon>
        <taxon>Alphaproteobacteria</taxon>
        <taxon>Hyphomicrobiales</taxon>
        <taxon>Phyllobacteriaceae</taxon>
        <taxon>Phyllobacterium</taxon>
    </lineage>
</organism>